<dbReference type="AlphaFoldDB" id="A0AAV5LY57"/>
<proteinExistence type="predicted"/>
<name>A0AAV5LY57_9ROSI</name>
<dbReference type="EMBL" id="BPVZ01000155">
    <property type="protein sequence ID" value="GKV42118.1"/>
    <property type="molecule type" value="Genomic_DNA"/>
</dbReference>
<accession>A0AAV5LY57</accession>
<protein>
    <submittedName>
        <fullName evidence="1">Uncharacterized protein</fullName>
    </submittedName>
</protein>
<organism evidence="1 2">
    <name type="scientific">Rubroshorea leprosula</name>
    <dbReference type="NCBI Taxonomy" id="152421"/>
    <lineage>
        <taxon>Eukaryota</taxon>
        <taxon>Viridiplantae</taxon>
        <taxon>Streptophyta</taxon>
        <taxon>Embryophyta</taxon>
        <taxon>Tracheophyta</taxon>
        <taxon>Spermatophyta</taxon>
        <taxon>Magnoliopsida</taxon>
        <taxon>eudicotyledons</taxon>
        <taxon>Gunneridae</taxon>
        <taxon>Pentapetalae</taxon>
        <taxon>rosids</taxon>
        <taxon>malvids</taxon>
        <taxon>Malvales</taxon>
        <taxon>Dipterocarpaceae</taxon>
        <taxon>Rubroshorea</taxon>
    </lineage>
</organism>
<evidence type="ECO:0000313" key="1">
    <source>
        <dbReference type="EMBL" id="GKV42118.1"/>
    </source>
</evidence>
<evidence type="ECO:0000313" key="2">
    <source>
        <dbReference type="Proteomes" id="UP001054252"/>
    </source>
</evidence>
<keyword evidence="2" id="KW-1185">Reference proteome</keyword>
<dbReference type="Proteomes" id="UP001054252">
    <property type="component" value="Unassembled WGS sequence"/>
</dbReference>
<comment type="caution">
    <text evidence="1">The sequence shown here is derived from an EMBL/GenBank/DDBJ whole genome shotgun (WGS) entry which is preliminary data.</text>
</comment>
<reference evidence="1 2" key="1">
    <citation type="journal article" date="2021" name="Commun. Biol.">
        <title>The genome of Shorea leprosula (Dipterocarpaceae) highlights the ecological relevance of drought in aseasonal tropical rainforests.</title>
        <authorList>
            <person name="Ng K.K.S."/>
            <person name="Kobayashi M.J."/>
            <person name="Fawcett J.A."/>
            <person name="Hatakeyama M."/>
            <person name="Paape T."/>
            <person name="Ng C.H."/>
            <person name="Ang C.C."/>
            <person name="Tnah L.H."/>
            <person name="Lee C.T."/>
            <person name="Nishiyama T."/>
            <person name="Sese J."/>
            <person name="O'Brien M.J."/>
            <person name="Copetti D."/>
            <person name="Mohd Noor M.I."/>
            <person name="Ong R.C."/>
            <person name="Putra M."/>
            <person name="Sireger I.Z."/>
            <person name="Indrioko S."/>
            <person name="Kosugi Y."/>
            <person name="Izuno A."/>
            <person name="Isagi Y."/>
            <person name="Lee S.L."/>
            <person name="Shimizu K.K."/>
        </authorList>
    </citation>
    <scope>NUCLEOTIDE SEQUENCE [LARGE SCALE GENOMIC DNA]</scope>
    <source>
        <strain evidence="1">214</strain>
    </source>
</reference>
<sequence length="52" mass="5888">MMVFSTTRWKFEENLGFPKGVSVKQMGIQGSCKILSLHQALFSSFCLFSALR</sequence>
<gene>
    <name evidence="1" type="ORF">SLEP1_g49560</name>
</gene>